<evidence type="ECO:0000313" key="2">
    <source>
        <dbReference type="Proteomes" id="UP000061010"/>
    </source>
</evidence>
<dbReference type="AlphaFoldDB" id="A0A0S1B301"/>
<name>A0A0S1B301_9GAMM</name>
<dbReference type="Proteomes" id="UP000061010">
    <property type="component" value="Chromosome"/>
</dbReference>
<dbReference type="PATRIC" id="fig|128780.6.peg.3141"/>
<dbReference type="Pfam" id="PF06258">
    <property type="entry name" value="Mito_fiss_Elm1"/>
    <property type="match status" value="1"/>
</dbReference>
<protein>
    <submittedName>
        <fullName evidence="1">Nucleoside-diphosphate sugar epimerase</fullName>
    </submittedName>
</protein>
<dbReference type="RefSeq" id="WP_054667719.1">
    <property type="nucleotide sequence ID" value="NZ_DAMAHK010000003.1"/>
</dbReference>
<proteinExistence type="predicted"/>
<dbReference type="PANTHER" id="PTHR33986:SF15">
    <property type="entry name" value="MITOCHONDRIAL FISSION PROTEIN ELM1"/>
    <property type="match status" value="1"/>
</dbReference>
<dbReference type="OrthoDB" id="272235at2"/>
<gene>
    <name evidence="1" type="ORF">AOT14_31030</name>
</gene>
<accession>A0A0S1B301</accession>
<keyword evidence="2" id="KW-1185">Reference proteome</keyword>
<dbReference type="KEGG" id="sacz:AOT14_31030"/>
<sequence>MPHAKRSTLPWTITDGRAGNVRQAVALASALRLGGQQRLQLAPRAPWRWLAPRTLPGAARGFGETFERLATGPAPALAIGCGRQAAGALRVLGARGTRTVQILDPRINARHWDLVVVPEHDRLRGGNVLTLLGSLNPVTDDWLACGRAAFASFEQLPGPRTALLVGGPTDHAPWQQAEIVPVLRELAARIRAEGGSVLATTSRRTPRPVTQALLRAFDDVPGVIWSDGGDGSNPYAGLLGWADRVVCTPDSVNLLSEACATRVPVGVLLGQRAQARMLRFQRALRARGRLLDGLDALQADPRQPIEPLRETPRIAAEVKARLGL</sequence>
<dbReference type="EMBL" id="CP012900">
    <property type="protein sequence ID" value="ALJ29450.1"/>
    <property type="molecule type" value="Genomic_DNA"/>
</dbReference>
<dbReference type="InterPro" id="IPR009367">
    <property type="entry name" value="Elm1-like"/>
</dbReference>
<evidence type="ECO:0000313" key="1">
    <source>
        <dbReference type="EMBL" id="ALJ29450.1"/>
    </source>
</evidence>
<reference evidence="1 2" key="1">
    <citation type="journal article" date="2015" name="Genome Announc.">
        <title>Complete Genome Sequencing of Stenotrophomonas acidaminiphila ZAC14D2_NAIMI4_2, a Multidrug-Resistant Strain Isolated from Sediments of a Polluted River in Mexico, Uncovers New Antibiotic Resistance Genes and a Novel Class-II Lasso Peptide Biosynthesis Gene Cluster.</title>
        <authorList>
            <person name="Vinuesa P."/>
            <person name="Ochoa-Sanchez L.E."/>
        </authorList>
    </citation>
    <scope>NUCLEOTIDE SEQUENCE [LARGE SCALE GENOMIC DNA]</scope>
    <source>
        <strain evidence="1 2">ZAC14D2_NAIMI4_2</strain>
    </source>
</reference>
<dbReference type="PANTHER" id="PTHR33986">
    <property type="entry name" value="OS02G0535700 PROTEIN"/>
    <property type="match status" value="1"/>
</dbReference>
<organism evidence="1 2">
    <name type="scientific">Stenotrophomonas acidaminiphila</name>
    <dbReference type="NCBI Taxonomy" id="128780"/>
    <lineage>
        <taxon>Bacteria</taxon>
        <taxon>Pseudomonadati</taxon>
        <taxon>Pseudomonadota</taxon>
        <taxon>Gammaproteobacteria</taxon>
        <taxon>Lysobacterales</taxon>
        <taxon>Lysobacteraceae</taxon>
        <taxon>Stenotrophomonas</taxon>
    </lineage>
</organism>